<dbReference type="GO" id="GO:0005886">
    <property type="term" value="C:plasma membrane"/>
    <property type="evidence" value="ECO:0007669"/>
    <property type="project" value="UniProtKB-SubCell"/>
</dbReference>
<evidence type="ECO:0000256" key="5">
    <source>
        <dbReference type="ARBA" id="ARBA00022630"/>
    </source>
</evidence>
<dbReference type="InterPro" id="IPR013785">
    <property type="entry name" value="Aldolase_TIM"/>
</dbReference>
<proteinExistence type="inferred from homology"/>
<dbReference type="KEGG" id="fgi:OP10G_1850"/>
<evidence type="ECO:0000259" key="12">
    <source>
        <dbReference type="Pfam" id="PF01180"/>
    </source>
</evidence>
<keyword evidence="6 11" id="KW-0288">FMN</keyword>
<keyword evidence="7 11" id="KW-0665">Pyrimidine biosynthesis</keyword>
<feature type="binding site" evidence="11">
    <location>
        <position position="168"/>
    </location>
    <ligand>
        <name>substrate</name>
    </ligand>
</feature>
<dbReference type="NCBIfam" id="TIGR01036">
    <property type="entry name" value="pyrD_sub2"/>
    <property type="match status" value="1"/>
</dbReference>
<evidence type="ECO:0000256" key="4">
    <source>
        <dbReference type="ARBA" id="ARBA00005359"/>
    </source>
</evidence>
<dbReference type="PIRSF" id="PIRSF000164">
    <property type="entry name" value="DHO_oxidase"/>
    <property type="match status" value="1"/>
</dbReference>
<feature type="binding site" evidence="11">
    <location>
        <begin position="299"/>
        <end position="300"/>
    </location>
    <ligand>
        <name>FMN</name>
        <dbReference type="ChEBI" id="CHEBI:58210"/>
    </ligand>
</feature>
<feature type="domain" description="Dihydroorotate dehydrogenase catalytic" evidence="12">
    <location>
        <begin position="36"/>
        <end position="321"/>
    </location>
</feature>
<feature type="binding site" evidence="11">
    <location>
        <position position="77"/>
    </location>
    <ligand>
        <name>FMN</name>
        <dbReference type="ChEBI" id="CHEBI:58210"/>
    </ligand>
</feature>
<dbReference type="eggNOG" id="COG0167">
    <property type="taxonomic scope" value="Bacteria"/>
</dbReference>
<evidence type="ECO:0000256" key="3">
    <source>
        <dbReference type="ARBA" id="ARBA00005161"/>
    </source>
</evidence>
<dbReference type="Pfam" id="PF01180">
    <property type="entry name" value="DHO_dh"/>
    <property type="match status" value="1"/>
</dbReference>
<dbReference type="SUPFAM" id="SSF51395">
    <property type="entry name" value="FMN-linked oxidoreductases"/>
    <property type="match status" value="1"/>
</dbReference>
<keyword evidence="9 11" id="KW-0472">Membrane</keyword>
<protein>
    <recommendedName>
        <fullName evidence="11">Dihydroorotate dehydrogenase (quinone)</fullName>
        <ecNumber evidence="11">1.3.5.2</ecNumber>
    </recommendedName>
    <alternativeName>
        <fullName evidence="11">DHOdehase</fullName>
        <shortName evidence="11">DHOD</shortName>
        <shortName evidence="11">DHODase</shortName>
    </alternativeName>
    <alternativeName>
        <fullName evidence="11">Dihydroorotate oxidase</fullName>
    </alternativeName>
</protein>
<dbReference type="InterPro" id="IPR012135">
    <property type="entry name" value="Dihydroorotate_DH_1_2"/>
</dbReference>
<feature type="binding site" evidence="11">
    <location>
        <position position="57"/>
    </location>
    <ligand>
        <name>substrate</name>
    </ligand>
</feature>
<dbReference type="InterPro" id="IPR005719">
    <property type="entry name" value="Dihydroorotate_DH_2"/>
</dbReference>
<evidence type="ECO:0000313" key="13">
    <source>
        <dbReference type="EMBL" id="AIE85218.1"/>
    </source>
</evidence>
<dbReference type="AlphaFoldDB" id="A0A068NNS7"/>
<dbReference type="InterPro" id="IPR050074">
    <property type="entry name" value="DHO_dehydrogenase"/>
</dbReference>
<evidence type="ECO:0000256" key="9">
    <source>
        <dbReference type="ARBA" id="ARBA00023136"/>
    </source>
</evidence>
<dbReference type="EMBL" id="CP007139">
    <property type="protein sequence ID" value="AIE85218.1"/>
    <property type="molecule type" value="Genomic_DNA"/>
</dbReference>
<evidence type="ECO:0000256" key="2">
    <source>
        <dbReference type="ARBA" id="ARBA00004370"/>
    </source>
</evidence>
<keyword evidence="11" id="KW-1003">Cell membrane</keyword>
<dbReference type="Proteomes" id="UP000027982">
    <property type="component" value="Chromosome"/>
</dbReference>
<comment type="subcellular location">
    <subcellularLocation>
        <location evidence="11">Cell membrane</location>
        <topology evidence="11">Peripheral membrane protein</topology>
    </subcellularLocation>
    <subcellularLocation>
        <location evidence="2">Membrane</location>
    </subcellularLocation>
</comment>
<organism evidence="13 14">
    <name type="scientific">Fimbriimonas ginsengisoli Gsoil 348</name>
    <dbReference type="NCBI Taxonomy" id="661478"/>
    <lineage>
        <taxon>Bacteria</taxon>
        <taxon>Bacillati</taxon>
        <taxon>Armatimonadota</taxon>
        <taxon>Fimbriimonadia</taxon>
        <taxon>Fimbriimonadales</taxon>
        <taxon>Fimbriimonadaceae</taxon>
        <taxon>Fimbriimonas</taxon>
    </lineage>
</organism>
<evidence type="ECO:0000256" key="8">
    <source>
        <dbReference type="ARBA" id="ARBA00023002"/>
    </source>
</evidence>
<sequence length="337" mass="36712">MRPLAFRMDPERVHEMAMGMLRRGLIRAKPFADSRLEQDLFGVHFPNPLGLAAGFDKNAVALEQWHRLGFGFVECGTITYHAQPGNPRPRMFRVPEAQGLINRLGFNNEGAEALATRLGAARPSIPVGINLGKSKVTPLEDAAKDYQASFRLLHRFGAYFVVNVSSPNTPGLRSLQERSALTEILASLREVDATRPMFVKVAPDLELSALDEVLEVAVEAGLTGLIATNTTISRDMIARDPGETGGLSGAPVRAKSNLVLAHLARNAPKEMTLIGVGGILTAEDLYEKIRLGAHLCQLYTGWIYGGPQMIPSVLEQLVTLMDREGVKRLGEVRGSLL</sequence>
<dbReference type="PANTHER" id="PTHR48109:SF4">
    <property type="entry name" value="DIHYDROOROTATE DEHYDROGENASE (QUINONE), MITOCHONDRIAL"/>
    <property type="match status" value="1"/>
</dbReference>
<dbReference type="Gene3D" id="3.20.20.70">
    <property type="entry name" value="Aldolase class I"/>
    <property type="match status" value="1"/>
</dbReference>
<feature type="binding site" evidence="11">
    <location>
        <position position="163"/>
    </location>
    <ligand>
        <name>FMN</name>
        <dbReference type="ChEBI" id="CHEBI:58210"/>
    </ligand>
</feature>
<dbReference type="UniPathway" id="UPA00070">
    <property type="reaction ID" value="UER00946"/>
</dbReference>
<evidence type="ECO:0000256" key="10">
    <source>
        <dbReference type="ARBA" id="ARBA00048639"/>
    </source>
</evidence>
<feature type="active site" description="Nucleophile" evidence="11">
    <location>
        <position position="166"/>
    </location>
</feature>
<gene>
    <name evidence="11" type="primary">pyrD</name>
    <name evidence="13" type="ORF">OP10G_1850</name>
</gene>
<comment type="pathway">
    <text evidence="3 11">Pyrimidine metabolism; UMP biosynthesis via de novo pathway; orotate from (S)-dihydroorotate (quinone route): step 1/1.</text>
</comment>
<dbReference type="NCBIfam" id="NF003645">
    <property type="entry name" value="PRK05286.1-2"/>
    <property type="match status" value="1"/>
</dbReference>
<comment type="subunit">
    <text evidence="11">Monomer.</text>
</comment>
<dbReference type="PANTHER" id="PTHR48109">
    <property type="entry name" value="DIHYDROOROTATE DEHYDROGENASE (QUINONE), MITOCHONDRIAL-RELATED"/>
    <property type="match status" value="1"/>
</dbReference>
<feature type="binding site" evidence="11">
    <location>
        <position position="163"/>
    </location>
    <ligand>
        <name>substrate</name>
    </ligand>
</feature>
<dbReference type="HOGENOM" id="CLU_013640_2_0_0"/>
<feature type="binding site" evidence="11">
    <location>
        <position position="130"/>
    </location>
    <ligand>
        <name>FMN</name>
        <dbReference type="ChEBI" id="CHEBI:58210"/>
    </ligand>
</feature>
<dbReference type="InterPro" id="IPR005720">
    <property type="entry name" value="Dihydroorotate_DH_cat"/>
</dbReference>
<feature type="binding site" evidence="11">
    <location>
        <position position="278"/>
    </location>
    <ligand>
        <name>FMN</name>
        <dbReference type="ChEBI" id="CHEBI:58210"/>
    </ligand>
</feature>
<dbReference type="GO" id="GO:0044205">
    <property type="term" value="P:'de novo' UMP biosynthetic process"/>
    <property type="evidence" value="ECO:0007669"/>
    <property type="project" value="UniProtKB-UniRule"/>
</dbReference>
<feature type="binding site" evidence="11">
    <location>
        <begin position="53"/>
        <end position="57"/>
    </location>
    <ligand>
        <name>FMN</name>
        <dbReference type="ChEBI" id="CHEBI:58210"/>
    </ligand>
</feature>
<dbReference type="NCBIfam" id="NF003652">
    <property type="entry name" value="PRK05286.2-5"/>
    <property type="match status" value="1"/>
</dbReference>
<dbReference type="HAMAP" id="MF_00225">
    <property type="entry name" value="DHO_dh_type2"/>
    <property type="match status" value="1"/>
</dbReference>
<comment type="function">
    <text evidence="1 11">Catalyzes the conversion of dihydroorotate to orotate with quinone as electron acceptor.</text>
</comment>
<evidence type="ECO:0000313" key="14">
    <source>
        <dbReference type="Proteomes" id="UP000027982"/>
    </source>
</evidence>
<comment type="similarity">
    <text evidence="4 11">Belongs to the dihydroorotate dehydrogenase family. Type 2 subfamily.</text>
</comment>
<keyword evidence="8 11" id="KW-0560">Oxidoreductase</keyword>
<dbReference type="GO" id="GO:0006207">
    <property type="term" value="P:'de novo' pyrimidine nucleobase biosynthetic process"/>
    <property type="evidence" value="ECO:0007669"/>
    <property type="project" value="UniProtKB-UniRule"/>
</dbReference>
<accession>A0A068NNS7</accession>
<feature type="binding site" evidence="11">
    <location>
        <position position="228"/>
    </location>
    <ligand>
        <name>FMN</name>
        <dbReference type="ChEBI" id="CHEBI:58210"/>
    </ligand>
</feature>
<dbReference type="PROSITE" id="PS00911">
    <property type="entry name" value="DHODEHASE_1"/>
    <property type="match status" value="1"/>
</dbReference>
<feature type="binding site" evidence="11">
    <location>
        <position position="200"/>
    </location>
    <ligand>
        <name>FMN</name>
        <dbReference type="ChEBI" id="CHEBI:58210"/>
    </ligand>
</feature>
<dbReference type="EC" id="1.3.5.2" evidence="11"/>
<evidence type="ECO:0000256" key="1">
    <source>
        <dbReference type="ARBA" id="ARBA00003125"/>
    </source>
</evidence>
<evidence type="ECO:0000256" key="7">
    <source>
        <dbReference type="ARBA" id="ARBA00022975"/>
    </source>
</evidence>
<feature type="binding site" evidence="11">
    <location>
        <begin position="102"/>
        <end position="106"/>
    </location>
    <ligand>
        <name>substrate</name>
    </ligand>
</feature>
<evidence type="ECO:0000256" key="11">
    <source>
        <dbReference type="HAMAP-Rule" id="MF_00225"/>
    </source>
</evidence>
<comment type="cofactor">
    <cofactor evidence="11">
        <name>FMN</name>
        <dbReference type="ChEBI" id="CHEBI:58210"/>
    </cofactor>
    <text evidence="11">Binds 1 FMN per subunit.</text>
</comment>
<dbReference type="CDD" id="cd04738">
    <property type="entry name" value="DHOD_2_like"/>
    <property type="match status" value="1"/>
</dbReference>
<evidence type="ECO:0000256" key="6">
    <source>
        <dbReference type="ARBA" id="ARBA00022643"/>
    </source>
</evidence>
<name>A0A068NNS7_FIMGI</name>
<comment type="catalytic activity">
    <reaction evidence="10 11">
        <text>(S)-dihydroorotate + a quinone = orotate + a quinol</text>
        <dbReference type="Rhea" id="RHEA:30187"/>
        <dbReference type="ChEBI" id="CHEBI:24646"/>
        <dbReference type="ChEBI" id="CHEBI:30839"/>
        <dbReference type="ChEBI" id="CHEBI:30864"/>
        <dbReference type="ChEBI" id="CHEBI:132124"/>
        <dbReference type="EC" id="1.3.5.2"/>
    </reaction>
</comment>
<dbReference type="GO" id="GO:0106430">
    <property type="term" value="F:dihydroorotate dehydrogenase (quinone) activity"/>
    <property type="evidence" value="ECO:0007669"/>
    <property type="project" value="UniProtKB-EC"/>
</dbReference>
<feature type="binding site" evidence="11">
    <location>
        <begin position="229"/>
        <end position="230"/>
    </location>
    <ligand>
        <name>substrate</name>
    </ligand>
</feature>
<keyword evidence="5 11" id="KW-0285">Flavoprotein</keyword>
<feature type="binding site" evidence="11">
    <location>
        <position position="249"/>
    </location>
    <ligand>
        <name>FMN</name>
        <dbReference type="ChEBI" id="CHEBI:58210"/>
    </ligand>
</feature>
<reference evidence="13 14" key="1">
    <citation type="journal article" date="2014" name="PLoS ONE">
        <title>The first complete genome sequence of the class fimbriimonadia in the phylum armatimonadetes.</title>
        <authorList>
            <person name="Hu Z.Y."/>
            <person name="Wang Y.Z."/>
            <person name="Im W.T."/>
            <person name="Wang S.Y."/>
            <person name="Zhao G.P."/>
            <person name="Zheng H.J."/>
            <person name="Quan Z.X."/>
        </authorList>
    </citation>
    <scope>NUCLEOTIDE SEQUENCE [LARGE SCALE GENOMIC DNA]</scope>
    <source>
        <strain evidence="13">Gsoil 348</strain>
    </source>
</reference>
<dbReference type="GO" id="GO:0005737">
    <property type="term" value="C:cytoplasm"/>
    <property type="evidence" value="ECO:0007669"/>
    <property type="project" value="InterPro"/>
</dbReference>
<keyword evidence="14" id="KW-1185">Reference proteome</keyword>
<dbReference type="InterPro" id="IPR001295">
    <property type="entry name" value="Dihydroorotate_DH_CS"/>
</dbReference>
<dbReference type="STRING" id="661478.OP10G_1850"/>